<dbReference type="InterPro" id="IPR046350">
    <property type="entry name" value="Cystatin_sf"/>
</dbReference>
<organism evidence="4 5">
    <name type="scientific">Turnera subulata</name>
    <dbReference type="NCBI Taxonomy" id="218843"/>
    <lineage>
        <taxon>Eukaryota</taxon>
        <taxon>Viridiplantae</taxon>
        <taxon>Streptophyta</taxon>
        <taxon>Embryophyta</taxon>
        <taxon>Tracheophyta</taxon>
        <taxon>Spermatophyta</taxon>
        <taxon>Magnoliopsida</taxon>
        <taxon>eudicotyledons</taxon>
        <taxon>Gunneridae</taxon>
        <taxon>Pentapetalae</taxon>
        <taxon>rosids</taxon>
        <taxon>fabids</taxon>
        <taxon>Malpighiales</taxon>
        <taxon>Passifloraceae</taxon>
        <taxon>Turnera</taxon>
    </lineage>
</organism>
<dbReference type="EMBL" id="JAKUCV010004620">
    <property type="protein sequence ID" value="KAJ4834802.1"/>
    <property type="molecule type" value="Genomic_DNA"/>
</dbReference>
<evidence type="ECO:0000313" key="4">
    <source>
        <dbReference type="EMBL" id="KAJ4834802.1"/>
    </source>
</evidence>
<comment type="caution">
    <text evidence="4">The sequence shown here is derived from an EMBL/GenBank/DDBJ whole genome shotgun (WGS) entry which is preliminary data.</text>
</comment>
<accession>A0A9Q0FQN9</accession>
<evidence type="ECO:0000256" key="3">
    <source>
        <dbReference type="SAM" id="MobiDB-lite"/>
    </source>
</evidence>
<dbReference type="Proteomes" id="UP001141552">
    <property type="component" value="Unassembled WGS sequence"/>
</dbReference>
<keyword evidence="2" id="KW-0789">Thiol protease inhibitor</keyword>
<gene>
    <name evidence="4" type="ORF">Tsubulata_030079</name>
</gene>
<reference evidence="4" key="1">
    <citation type="submission" date="2022-02" db="EMBL/GenBank/DDBJ databases">
        <authorList>
            <person name="Henning P.M."/>
            <person name="McCubbin A.G."/>
            <person name="Shore J.S."/>
        </authorList>
    </citation>
    <scope>NUCLEOTIDE SEQUENCE</scope>
    <source>
        <strain evidence="4">F60SS</strain>
        <tissue evidence="4">Leaves</tissue>
    </source>
</reference>
<dbReference type="GO" id="GO:0004869">
    <property type="term" value="F:cysteine-type endopeptidase inhibitor activity"/>
    <property type="evidence" value="ECO:0007669"/>
    <property type="project" value="UniProtKB-KW"/>
</dbReference>
<keyword evidence="5" id="KW-1185">Reference proteome</keyword>
<sequence>MIATEEVQLPLLMEKLLRRPSEEEEPLTEGVNSEAKAAAPSESESESGSGSDSDEEAELEQYYQELEETEGYGISRRFNARIRGGIAPLDLTDEDLIHLEYLPKCVEHAISLYNQHEDCAARIEFVDFLQVTYALRGGFLYFITFKAKDASGQEKTYQTQVLYQPWEEDPEIKMLAYQFREKPEKGKQVKEYDLLPSEERLRKMMCGA</sequence>
<keyword evidence="1" id="KW-0646">Protease inhibitor</keyword>
<proteinExistence type="predicted"/>
<dbReference type="PANTHER" id="PTHR31228">
    <property type="entry name" value="CYSTATIN/MONELLIN SUPERFAMILY PROTEIN"/>
    <property type="match status" value="1"/>
</dbReference>
<dbReference type="AlphaFoldDB" id="A0A9Q0FQN9"/>
<dbReference type="Gene3D" id="3.10.450.10">
    <property type="match status" value="1"/>
</dbReference>
<feature type="region of interest" description="Disordered" evidence="3">
    <location>
        <begin position="16"/>
        <end position="59"/>
    </location>
</feature>
<dbReference type="PANTHER" id="PTHR31228:SF22">
    <property type="entry name" value="CYSTATIN_MONELLIN SUPERFAMILY PROTEIN"/>
    <property type="match status" value="1"/>
</dbReference>
<dbReference type="CDD" id="cd00042">
    <property type="entry name" value="CY"/>
    <property type="match status" value="1"/>
</dbReference>
<protein>
    <recommendedName>
        <fullName evidence="6">Cystatin domain-containing protein</fullName>
    </recommendedName>
</protein>
<dbReference type="SUPFAM" id="SSF54403">
    <property type="entry name" value="Cystatin/monellin"/>
    <property type="match status" value="1"/>
</dbReference>
<evidence type="ECO:0008006" key="6">
    <source>
        <dbReference type="Google" id="ProtNLM"/>
    </source>
</evidence>
<evidence type="ECO:0000256" key="2">
    <source>
        <dbReference type="ARBA" id="ARBA00022704"/>
    </source>
</evidence>
<dbReference type="InterPro" id="IPR000010">
    <property type="entry name" value="Cystatin_dom"/>
</dbReference>
<feature type="compositionally biased region" description="Low complexity" evidence="3">
    <location>
        <begin position="33"/>
        <end position="51"/>
    </location>
</feature>
<name>A0A9Q0FQN9_9ROSI</name>
<evidence type="ECO:0000313" key="5">
    <source>
        <dbReference type="Proteomes" id="UP001141552"/>
    </source>
</evidence>
<dbReference type="OrthoDB" id="1034349at2759"/>
<reference evidence="4" key="2">
    <citation type="journal article" date="2023" name="Plants (Basel)">
        <title>Annotation of the Turnera subulata (Passifloraceae) Draft Genome Reveals the S-Locus Evolved after the Divergence of Turneroideae from Passifloroideae in a Stepwise Manner.</title>
        <authorList>
            <person name="Henning P.M."/>
            <person name="Roalson E.H."/>
            <person name="Mir W."/>
            <person name="McCubbin A.G."/>
            <person name="Shore J.S."/>
        </authorList>
    </citation>
    <scope>NUCLEOTIDE SEQUENCE</scope>
    <source>
        <strain evidence="4">F60SS</strain>
    </source>
</reference>
<evidence type="ECO:0000256" key="1">
    <source>
        <dbReference type="ARBA" id="ARBA00022690"/>
    </source>
</evidence>